<dbReference type="EMBL" id="BHWB01000002">
    <property type="protein sequence ID" value="GCB33778.1"/>
    <property type="molecule type" value="Genomic_DNA"/>
</dbReference>
<dbReference type="InterPro" id="IPR032578">
    <property type="entry name" value="DUF4919"/>
</dbReference>
<evidence type="ECO:0000313" key="1">
    <source>
        <dbReference type="EMBL" id="GCB33778.1"/>
    </source>
</evidence>
<dbReference type="RefSeq" id="WP_125040083.1">
    <property type="nucleotide sequence ID" value="NZ_BHWB01000002.1"/>
</dbReference>
<reference evidence="1 2" key="1">
    <citation type="submission" date="2018-10" db="EMBL/GenBank/DDBJ databases">
        <title>Draft Genome Sequence of Bacteroides sp. KCTC 15687.</title>
        <authorList>
            <person name="Yu S.Y."/>
            <person name="Kim J.S."/>
            <person name="Oh B.S."/>
            <person name="Park S.H."/>
            <person name="Kang S.W."/>
            <person name="Park J.E."/>
            <person name="Choi S.H."/>
            <person name="Han K.I."/>
            <person name="Lee K.C."/>
            <person name="Eom M.K."/>
            <person name="Suh M.K."/>
            <person name="Lee D.H."/>
            <person name="Yoon H."/>
            <person name="Kim B."/>
            <person name="Yang S.J."/>
            <person name="Lee J.S."/>
            <person name="Lee J.H."/>
        </authorList>
    </citation>
    <scope>NUCLEOTIDE SEQUENCE [LARGE SCALE GENOMIC DNA]</scope>
    <source>
        <strain evidence="1 2">KCTC 15687</strain>
    </source>
</reference>
<evidence type="ECO:0000313" key="2">
    <source>
        <dbReference type="Proteomes" id="UP000288079"/>
    </source>
</evidence>
<organism evidence="1 2">
    <name type="scientific">Bacteroides faecalis</name>
    <dbReference type="NCBI Taxonomy" id="2447885"/>
    <lineage>
        <taxon>Bacteria</taxon>
        <taxon>Pseudomonadati</taxon>
        <taxon>Bacteroidota</taxon>
        <taxon>Bacteroidia</taxon>
        <taxon>Bacteroidales</taxon>
        <taxon>Bacteroidaceae</taxon>
        <taxon>Bacteroides</taxon>
    </lineage>
</organism>
<sequence length="111" mass="13425">MKRITTVFFIGISAQIKQEKLYIYYKYIKEYVTNKKEDLQKFMQRFEMNDTLLIRQEYAMMYYGYSFTPNYQGNMYDMLQDFKGLISGNKYEEAYNAGTELLKKDPVSLQY</sequence>
<keyword evidence="2" id="KW-1185">Reference proteome</keyword>
<accession>A0A401LQF3</accession>
<name>A0A401LQF3_9BACE</name>
<gene>
    <name evidence="1" type="ORF">KGMB02408_07230</name>
</gene>
<comment type="caution">
    <text evidence="1">The sequence shown here is derived from an EMBL/GenBank/DDBJ whole genome shotgun (WGS) entry which is preliminary data.</text>
</comment>
<dbReference type="Proteomes" id="UP000288079">
    <property type="component" value="Unassembled WGS sequence"/>
</dbReference>
<proteinExistence type="predicted"/>
<dbReference type="Pfam" id="PF16266">
    <property type="entry name" value="DUF4919"/>
    <property type="match status" value="1"/>
</dbReference>
<dbReference type="AlphaFoldDB" id="A0A401LQF3"/>
<dbReference type="OrthoDB" id="686440at2"/>
<protein>
    <submittedName>
        <fullName evidence="1">Uncharacterized protein</fullName>
    </submittedName>
</protein>